<keyword evidence="4" id="KW-1185">Reference proteome</keyword>
<dbReference type="EMBL" id="FLQY01000041">
    <property type="protein sequence ID" value="SBT04755.1"/>
    <property type="molecule type" value="Genomic_DNA"/>
</dbReference>
<accession>A0A1A8XHX2</accession>
<sequence length="370" mass="41540">MASGLSSEDMLTKTRPTNTAEFGMMSGTDMELIDSELLSAAALIASEAAGDLHSSRGSEDWIILFRALAELTRIQAESGDPHPCFAVTTLREKCAELEPAQKIYWLSEEDTGRKKFSKAWGKLEVCFPGLEPNLRQRAEKRGISARVFPYSKFDEQDKRTKHFGFRLLEIALPKGSKTVLAAPVEISPFVQPTGNIEYIEEMEVYPIPGLRRPLRFNVQGWRSAFMIAPPVIFLAFLGFGSWVVLDLWMSDITVRKMFQGTLTVGIFVGAVAWLVWPLFRLVEDGIVAAPGILQLNSRFEHVLVIKKEDRTKVIRMVRFTGVCPLCGGLVEVHKGHGLFRGRFVGQCGRNPVEHIFSFDHVLRRGTWLRA</sequence>
<evidence type="ECO:0008006" key="5">
    <source>
        <dbReference type="Google" id="ProtNLM"/>
    </source>
</evidence>
<dbReference type="Proteomes" id="UP000199600">
    <property type="component" value="Unassembled WGS sequence"/>
</dbReference>
<name>A0A1A8XHX2_9RHOO</name>
<feature type="transmembrane region" description="Helical" evidence="2">
    <location>
        <begin position="224"/>
        <end position="245"/>
    </location>
</feature>
<feature type="region of interest" description="Disordered" evidence="1">
    <location>
        <begin position="1"/>
        <end position="22"/>
    </location>
</feature>
<feature type="transmembrane region" description="Helical" evidence="2">
    <location>
        <begin position="257"/>
        <end position="276"/>
    </location>
</feature>
<keyword evidence="2" id="KW-1133">Transmembrane helix</keyword>
<evidence type="ECO:0000313" key="3">
    <source>
        <dbReference type="EMBL" id="SBT04755.1"/>
    </source>
</evidence>
<reference evidence="3 4" key="1">
    <citation type="submission" date="2016-06" db="EMBL/GenBank/DDBJ databases">
        <authorList>
            <person name="Kjaerup R.B."/>
            <person name="Dalgaard T.S."/>
            <person name="Juul-Madsen H.R."/>
        </authorList>
    </citation>
    <scope>NUCLEOTIDE SEQUENCE [LARGE SCALE GENOMIC DNA]</scope>
    <source>
        <strain evidence="3">2</strain>
    </source>
</reference>
<evidence type="ECO:0000256" key="2">
    <source>
        <dbReference type="SAM" id="Phobius"/>
    </source>
</evidence>
<keyword evidence="2" id="KW-0812">Transmembrane</keyword>
<evidence type="ECO:0000313" key="4">
    <source>
        <dbReference type="Proteomes" id="UP000199600"/>
    </source>
</evidence>
<organism evidence="3 4">
    <name type="scientific">Candidatus Propionivibrio aalborgensis</name>
    <dbReference type="NCBI Taxonomy" id="1860101"/>
    <lineage>
        <taxon>Bacteria</taxon>
        <taxon>Pseudomonadati</taxon>
        <taxon>Pseudomonadota</taxon>
        <taxon>Betaproteobacteria</taxon>
        <taxon>Rhodocyclales</taxon>
        <taxon>Rhodocyclaceae</taxon>
        <taxon>Propionivibrio</taxon>
    </lineage>
</organism>
<evidence type="ECO:0000256" key="1">
    <source>
        <dbReference type="SAM" id="MobiDB-lite"/>
    </source>
</evidence>
<protein>
    <recommendedName>
        <fullName evidence="5">Transmembrane protein</fullName>
    </recommendedName>
</protein>
<proteinExistence type="predicted"/>
<dbReference type="AlphaFoldDB" id="A0A1A8XHX2"/>
<gene>
    <name evidence="3" type="ORF">PROAA_1350010</name>
</gene>
<keyword evidence="2" id="KW-0472">Membrane</keyword>